<comment type="similarity">
    <text evidence="1">Belongs to the UPF0177 family.</text>
</comment>
<feature type="domain" description="CAAX prenyl protease 2/Lysostaphin resistance protein A-like" evidence="3">
    <location>
        <begin position="158"/>
        <end position="242"/>
    </location>
</feature>
<sequence>MKRILKVIRPQKSLKVLNWIDVFVLTAILFGNAIYTSTMQWIASLSATEVVETGVQSFTAADNWWALANQGKLFLFALVYLLIRNYDFKQLKVKFEWTVLLWGPLIFIGAGLISDLAFTAFSYLPGISGGYNYLGYLPYYNWDILTVINRFLAVDYSTVVYALFNGFYEEFFFLGLLLSTDTKKRSLVLLFSTIVRTSFHTYQGLVSALVIGVPFGLFYYYMYRNKNDNLLPYFLGHALADMVGTSFLSLFIG</sequence>
<dbReference type="GO" id="GO:0008237">
    <property type="term" value="F:metallopeptidase activity"/>
    <property type="evidence" value="ECO:0007669"/>
    <property type="project" value="UniProtKB-KW"/>
</dbReference>
<dbReference type="EMBL" id="WNXH01000017">
    <property type="protein sequence ID" value="MYN70401.1"/>
    <property type="molecule type" value="Genomic_DNA"/>
</dbReference>
<feature type="transmembrane region" description="Helical" evidence="2">
    <location>
        <begin position="233"/>
        <end position="252"/>
    </location>
</feature>
<keyword evidence="4" id="KW-0482">Metalloprotease</keyword>
<organism evidence="4 5">
    <name type="scientific">Streptococcus suis</name>
    <dbReference type="NCBI Taxonomy" id="1307"/>
    <lineage>
        <taxon>Bacteria</taxon>
        <taxon>Bacillati</taxon>
        <taxon>Bacillota</taxon>
        <taxon>Bacilli</taxon>
        <taxon>Lactobacillales</taxon>
        <taxon>Streptococcaceae</taxon>
        <taxon>Streptococcus</taxon>
    </lineage>
</organism>
<keyword evidence="4" id="KW-0645">Protease</keyword>
<dbReference type="GO" id="GO:0004175">
    <property type="term" value="F:endopeptidase activity"/>
    <property type="evidence" value="ECO:0007669"/>
    <property type="project" value="UniProtKB-ARBA"/>
</dbReference>
<dbReference type="RefSeq" id="WP_160864495.1">
    <property type="nucleotide sequence ID" value="NZ_WNXH01000017.1"/>
</dbReference>
<dbReference type="InterPro" id="IPR003675">
    <property type="entry name" value="Rce1/LyrA-like_dom"/>
</dbReference>
<dbReference type="GO" id="GO:0006508">
    <property type="term" value="P:proteolysis"/>
    <property type="evidence" value="ECO:0007669"/>
    <property type="project" value="UniProtKB-KW"/>
</dbReference>
<evidence type="ECO:0000256" key="2">
    <source>
        <dbReference type="SAM" id="Phobius"/>
    </source>
</evidence>
<feature type="transmembrane region" description="Helical" evidence="2">
    <location>
        <begin position="159"/>
        <end position="178"/>
    </location>
</feature>
<evidence type="ECO:0000256" key="1">
    <source>
        <dbReference type="ARBA" id="ARBA00009067"/>
    </source>
</evidence>
<gene>
    <name evidence="4" type="ORF">GLP18_09320</name>
</gene>
<keyword evidence="2" id="KW-1133">Transmembrane helix</keyword>
<comment type="caution">
    <text evidence="4">The sequence shown here is derived from an EMBL/GenBank/DDBJ whole genome shotgun (WGS) entry which is preliminary data.</text>
</comment>
<dbReference type="AlphaFoldDB" id="A0A6L8MYZ0"/>
<reference evidence="4 5" key="1">
    <citation type="submission" date="2019-11" db="EMBL/GenBank/DDBJ databases">
        <title>Divergent Streptococcus suis from cattle.</title>
        <authorList>
            <person name="Williamson C."/>
        </authorList>
    </citation>
    <scope>NUCLEOTIDE SEQUENCE [LARGE SCALE GENOMIC DNA]</scope>
    <source>
        <strain evidence="4 5">10-36905</strain>
    </source>
</reference>
<evidence type="ECO:0000259" key="3">
    <source>
        <dbReference type="Pfam" id="PF02517"/>
    </source>
</evidence>
<feature type="transmembrane region" description="Helical" evidence="2">
    <location>
        <begin position="95"/>
        <end position="124"/>
    </location>
</feature>
<dbReference type="Proteomes" id="UP000483765">
    <property type="component" value="Unassembled WGS sequence"/>
</dbReference>
<evidence type="ECO:0000313" key="4">
    <source>
        <dbReference type="EMBL" id="MYN70401.1"/>
    </source>
</evidence>
<feature type="transmembrane region" description="Helical" evidence="2">
    <location>
        <begin position="20"/>
        <end position="43"/>
    </location>
</feature>
<protein>
    <submittedName>
        <fullName evidence="4">CPBP family intramembrane metalloprotease</fullName>
    </submittedName>
</protein>
<keyword evidence="2" id="KW-0472">Membrane</keyword>
<dbReference type="Pfam" id="PF02517">
    <property type="entry name" value="Rce1-like"/>
    <property type="match status" value="1"/>
</dbReference>
<accession>A0A6L8MYZ0</accession>
<proteinExistence type="inferred from homology"/>
<keyword evidence="4" id="KW-0378">Hydrolase</keyword>
<feature type="transmembrane region" description="Helical" evidence="2">
    <location>
        <begin position="199"/>
        <end position="221"/>
    </location>
</feature>
<keyword evidence="2" id="KW-0812">Transmembrane</keyword>
<dbReference type="GO" id="GO:0080120">
    <property type="term" value="P:CAAX-box protein maturation"/>
    <property type="evidence" value="ECO:0007669"/>
    <property type="project" value="UniProtKB-ARBA"/>
</dbReference>
<name>A0A6L8MYZ0_STRSU</name>
<feature type="transmembrane region" description="Helical" evidence="2">
    <location>
        <begin position="63"/>
        <end position="83"/>
    </location>
</feature>
<evidence type="ECO:0000313" key="5">
    <source>
        <dbReference type="Proteomes" id="UP000483765"/>
    </source>
</evidence>